<evidence type="ECO:0000313" key="1">
    <source>
        <dbReference type="EMBL" id="KAG7443711.1"/>
    </source>
</evidence>
<dbReference type="RefSeq" id="XP_043037211.1">
    <property type="nucleotide sequence ID" value="XM_043186766.1"/>
</dbReference>
<dbReference type="GeneID" id="66109063"/>
<sequence>MIIQTNELGICAGRYVDIEDDMWLEVSPQIHNIKVISRPTQTSTQPAQPVKTVDPFASFSNACKNCGTVGHSKARCWRKGGDMEGQYPAWWKGPR</sequence>
<evidence type="ECO:0000313" key="2">
    <source>
        <dbReference type="Proteomes" id="UP000812287"/>
    </source>
</evidence>
<gene>
    <name evidence="1" type="ORF">BT62DRAFT_934666</name>
</gene>
<reference evidence="1" key="1">
    <citation type="submission" date="2020-11" db="EMBL/GenBank/DDBJ databases">
        <title>Adaptations for nitrogen fixation in a non-lichenized fungal sporocarp promotes dispersal by wood-feeding termites.</title>
        <authorList>
            <consortium name="DOE Joint Genome Institute"/>
            <person name="Koch R.A."/>
            <person name="Yoon G."/>
            <person name="Arayal U."/>
            <person name="Lail K."/>
            <person name="Amirebrahimi M."/>
            <person name="Labutti K."/>
            <person name="Lipzen A."/>
            <person name="Riley R."/>
            <person name="Barry K."/>
            <person name="Henrissat B."/>
            <person name="Grigoriev I.V."/>
            <person name="Herr J.R."/>
            <person name="Aime M.C."/>
        </authorList>
    </citation>
    <scope>NUCLEOTIDE SEQUENCE</scope>
    <source>
        <strain evidence="1">MCA 3950</strain>
    </source>
</reference>
<dbReference type="Proteomes" id="UP000812287">
    <property type="component" value="Unassembled WGS sequence"/>
</dbReference>
<protein>
    <submittedName>
        <fullName evidence="1">Uncharacterized protein</fullName>
    </submittedName>
</protein>
<keyword evidence="2" id="KW-1185">Reference proteome</keyword>
<accession>A0A9P7VPL5</accession>
<dbReference type="AlphaFoldDB" id="A0A9P7VPL5"/>
<proteinExistence type="predicted"/>
<name>A0A9P7VPL5_9AGAR</name>
<organism evidence="1 2">
    <name type="scientific">Guyanagaster necrorhizus</name>
    <dbReference type="NCBI Taxonomy" id="856835"/>
    <lineage>
        <taxon>Eukaryota</taxon>
        <taxon>Fungi</taxon>
        <taxon>Dikarya</taxon>
        <taxon>Basidiomycota</taxon>
        <taxon>Agaricomycotina</taxon>
        <taxon>Agaricomycetes</taxon>
        <taxon>Agaricomycetidae</taxon>
        <taxon>Agaricales</taxon>
        <taxon>Marasmiineae</taxon>
        <taxon>Physalacriaceae</taxon>
        <taxon>Guyanagaster</taxon>
    </lineage>
</organism>
<dbReference type="EMBL" id="MU250543">
    <property type="protein sequence ID" value="KAG7443711.1"/>
    <property type="molecule type" value="Genomic_DNA"/>
</dbReference>
<comment type="caution">
    <text evidence="1">The sequence shown here is derived from an EMBL/GenBank/DDBJ whole genome shotgun (WGS) entry which is preliminary data.</text>
</comment>
<dbReference type="OrthoDB" id="1043111at2759"/>